<comment type="catalytic activity">
    <reaction evidence="9 10">
        <text>L-proline + NADP(+) = (S)-1-pyrroline-5-carboxylate + NADPH + 2 H(+)</text>
        <dbReference type="Rhea" id="RHEA:14109"/>
        <dbReference type="ChEBI" id="CHEBI:15378"/>
        <dbReference type="ChEBI" id="CHEBI:17388"/>
        <dbReference type="ChEBI" id="CHEBI:57783"/>
        <dbReference type="ChEBI" id="CHEBI:58349"/>
        <dbReference type="ChEBI" id="CHEBI:60039"/>
        <dbReference type="EC" id="1.5.1.2"/>
    </reaction>
</comment>
<evidence type="ECO:0000256" key="1">
    <source>
        <dbReference type="ARBA" id="ARBA00005205"/>
    </source>
</evidence>
<feature type="binding site" evidence="12">
    <location>
        <position position="55"/>
    </location>
    <ligand>
        <name>NADPH</name>
        <dbReference type="ChEBI" id="CHEBI:57783"/>
    </ligand>
</feature>
<dbReference type="Gene3D" id="1.10.3730.10">
    <property type="entry name" value="ProC C-terminal domain-like"/>
    <property type="match status" value="1"/>
</dbReference>
<protein>
    <recommendedName>
        <fullName evidence="10 11">Pyrroline-5-carboxylate reductase</fullName>
        <shortName evidence="10">P5C reductase</shortName>
        <shortName evidence="10">P5CR</shortName>
        <ecNumber evidence="10 11">1.5.1.2</ecNumber>
    </recommendedName>
    <alternativeName>
        <fullName evidence="10">PCA reductase</fullName>
    </alternativeName>
</protein>
<feature type="domain" description="Pyrroline-5-carboxylate reductase dimerisation" evidence="14">
    <location>
        <begin position="159"/>
        <end position="263"/>
    </location>
</feature>
<keyword evidence="6 10" id="KW-0521">NADP</keyword>
<dbReference type="InterPro" id="IPR000304">
    <property type="entry name" value="Pyrroline-COOH_reductase"/>
</dbReference>
<feature type="domain" description="Pyrroline-5-carboxylate reductase catalytic N-terminal" evidence="13">
    <location>
        <begin position="3"/>
        <end position="96"/>
    </location>
</feature>
<dbReference type="PANTHER" id="PTHR11645:SF0">
    <property type="entry name" value="PYRROLINE-5-CARBOXYLATE REDUCTASE 3"/>
    <property type="match status" value="1"/>
</dbReference>
<comment type="function">
    <text evidence="10">Catalyzes the reduction of 1-pyrroline-5-carboxylate (PCA) to L-proline.</text>
</comment>
<evidence type="ECO:0000256" key="10">
    <source>
        <dbReference type="HAMAP-Rule" id="MF_01925"/>
    </source>
</evidence>
<dbReference type="InterPro" id="IPR036291">
    <property type="entry name" value="NAD(P)-bd_dom_sf"/>
</dbReference>
<dbReference type="InterPro" id="IPR029036">
    <property type="entry name" value="P5CR_dimer"/>
</dbReference>
<dbReference type="FunFam" id="1.10.3730.10:FF:000001">
    <property type="entry name" value="Pyrroline-5-carboxylate reductase"/>
    <property type="match status" value="1"/>
</dbReference>
<evidence type="ECO:0000256" key="8">
    <source>
        <dbReference type="ARBA" id="ARBA00050547"/>
    </source>
</evidence>
<evidence type="ECO:0000256" key="6">
    <source>
        <dbReference type="ARBA" id="ARBA00022857"/>
    </source>
</evidence>
<name>A0A0K1XEX7_9GAMM</name>
<evidence type="ECO:0000256" key="2">
    <source>
        <dbReference type="ARBA" id="ARBA00005525"/>
    </source>
</evidence>
<dbReference type="GO" id="GO:0004735">
    <property type="term" value="F:pyrroline-5-carboxylate reductase activity"/>
    <property type="evidence" value="ECO:0007669"/>
    <property type="project" value="UniProtKB-UniRule"/>
</dbReference>
<keyword evidence="5 10" id="KW-0641">Proline biosynthesis</keyword>
<dbReference type="SUPFAM" id="SSF51735">
    <property type="entry name" value="NAD(P)-binding Rossmann-fold domains"/>
    <property type="match status" value="1"/>
</dbReference>
<dbReference type="HAMAP" id="MF_01925">
    <property type="entry name" value="P5C_reductase"/>
    <property type="match status" value="1"/>
</dbReference>
<dbReference type="STRING" id="1697053.AKN87_09485"/>
<dbReference type="FunFam" id="3.40.50.720:FF:000105">
    <property type="entry name" value="Pyrroline-5-carboxylate reductase"/>
    <property type="match status" value="1"/>
</dbReference>
<feature type="binding site" evidence="12">
    <location>
        <begin position="68"/>
        <end position="71"/>
    </location>
    <ligand>
        <name>NADP(+)</name>
        <dbReference type="ChEBI" id="CHEBI:58349"/>
    </ligand>
</feature>
<evidence type="ECO:0000313" key="15">
    <source>
        <dbReference type="EMBL" id="AKX59717.1"/>
    </source>
</evidence>
<dbReference type="GO" id="GO:0055129">
    <property type="term" value="P:L-proline biosynthetic process"/>
    <property type="evidence" value="ECO:0007669"/>
    <property type="project" value="UniProtKB-UniRule"/>
</dbReference>
<sequence length="269" mass="27926">MKKIAFIGGGNMAASLIGGLVSNGWTAEYIIVSDPSVERLAYLQHTFGIQTTQDNSAAAAYAEVIVLAVKPQVMQSVCMSLSEQVGSQLIISIAAGIPCSAISQWLGSQTVIRCMPNTPALIGAGISGLFATAVVTAEQKQLAERILQGAGKVSWLTQEVQIDAVTAISGSGPAYFFLLVEAMIASGEQLGLSRAVATELAQQTALGAAKMLVQSPHDAATLRQQVTSPQGTTEAAIKTFLNGGFMALAEQAITAAATRSQELAQQLSQ</sequence>
<comment type="pathway">
    <text evidence="1 10">Amino-acid biosynthesis; L-proline biosynthesis; L-proline from L-glutamate 5-semialdehyde: step 1/1.</text>
</comment>
<dbReference type="PATRIC" id="fig|1698449.3.peg.1425"/>
<gene>
    <name evidence="10" type="primary">proC</name>
    <name evidence="15" type="ORF">AKN88_07090</name>
</gene>
<comment type="subcellular location">
    <subcellularLocation>
        <location evidence="10">Cytoplasm</location>
    </subcellularLocation>
</comment>
<keyword evidence="4 10" id="KW-0028">Amino-acid biosynthesis</keyword>
<evidence type="ECO:0000256" key="4">
    <source>
        <dbReference type="ARBA" id="ARBA00022605"/>
    </source>
</evidence>
<dbReference type="EC" id="1.5.1.2" evidence="10 11"/>
<evidence type="ECO:0000256" key="7">
    <source>
        <dbReference type="ARBA" id="ARBA00023002"/>
    </source>
</evidence>
<dbReference type="InterPro" id="IPR028939">
    <property type="entry name" value="P5C_Rdtase_cat_N"/>
</dbReference>
<dbReference type="SUPFAM" id="SSF48179">
    <property type="entry name" value="6-phosphogluconate dehydrogenase C-terminal domain-like"/>
    <property type="match status" value="1"/>
</dbReference>
<dbReference type="Pfam" id="PF14748">
    <property type="entry name" value="P5CR_dimer"/>
    <property type="match status" value="1"/>
</dbReference>
<dbReference type="InterPro" id="IPR008927">
    <property type="entry name" value="6-PGluconate_DH-like_C_sf"/>
</dbReference>
<dbReference type="NCBIfam" id="TIGR00112">
    <property type="entry name" value="proC"/>
    <property type="match status" value="1"/>
</dbReference>
<organism evidence="15 16">
    <name type="scientific">Thiopseudomonas alkaliphila</name>
    <dbReference type="NCBI Taxonomy" id="1697053"/>
    <lineage>
        <taxon>Bacteria</taxon>
        <taxon>Pseudomonadati</taxon>
        <taxon>Pseudomonadota</taxon>
        <taxon>Gammaproteobacteria</taxon>
        <taxon>Pseudomonadales</taxon>
        <taxon>Pseudomonadaceae</taxon>
        <taxon>Thiopseudomonas</taxon>
    </lineage>
</organism>
<dbReference type="EMBL" id="CP012365">
    <property type="protein sequence ID" value="AKX59717.1"/>
    <property type="molecule type" value="Genomic_DNA"/>
</dbReference>
<evidence type="ECO:0000256" key="3">
    <source>
        <dbReference type="ARBA" id="ARBA00022490"/>
    </source>
</evidence>
<dbReference type="AlphaFoldDB" id="A0A0K1XEX7"/>
<keyword evidence="16" id="KW-1185">Reference proteome</keyword>
<evidence type="ECO:0000256" key="5">
    <source>
        <dbReference type="ARBA" id="ARBA00022650"/>
    </source>
</evidence>
<evidence type="ECO:0000259" key="14">
    <source>
        <dbReference type="Pfam" id="PF14748"/>
    </source>
</evidence>
<feature type="binding site" evidence="12">
    <location>
        <begin position="7"/>
        <end position="12"/>
    </location>
    <ligand>
        <name>NADP(+)</name>
        <dbReference type="ChEBI" id="CHEBI:58349"/>
    </ligand>
</feature>
<comment type="catalytic activity">
    <reaction evidence="8 10">
        <text>L-proline + NAD(+) = (S)-1-pyrroline-5-carboxylate + NADH + 2 H(+)</text>
        <dbReference type="Rhea" id="RHEA:14105"/>
        <dbReference type="ChEBI" id="CHEBI:15378"/>
        <dbReference type="ChEBI" id="CHEBI:17388"/>
        <dbReference type="ChEBI" id="CHEBI:57540"/>
        <dbReference type="ChEBI" id="CHEBI:57945"/>
        <dbReference type="ChEBI" id="CHEBI:60039"/>
        <dbReference type="EC" id="1.5.1.2"/>
    </reaction>
</comment>
<dbReference type="Pfam" id="PF03807">
    <property type="entry name" value="F420_oxidored"/>
    <property type="match status" value="1"/>
</dbReference>
<evidence type="ECO:0000313" key="16">
    <source>
        <dbReference type="Proteomes" id="UP000063953"/>
    </source>
</evidence>
<dbReference type="UniPathway" id="UPA00098">
    <property type="reaction ID" value="UER00361"/>
</dbReference>
<evidence type="ECO:0000256" key="9">
    <source>
        <dbReference type="ARBA" id="ARBA00052690"/>
    </source>
</evidence>
<dbReference type="Proteomes" id="UP000063953">
    <property type="component" value="Chromosome"/>
</dbReference>
<reference evidence="15 16" key="1">
    <citation type="journal article" date="2015" name="Genome Announc.">
        <title>Genome Sequences of Oblitimonas alkaliphila gen. nov. sp. nov. (Proposed), a Novel Bacterium of the Pseudomonadaceae Family.</title>
        <authorList>
            <person name="Lauer A.C."/>
            <person name="Nicholson A.C."/>
            <person name="Humrighouse B.W."/>
            <person name="Emery B."/>
            <person name="Drobish A."/>
            <person name="Juieng P."/>
            <person name="Loparev V."/>
            <person name="McQuiston J.R."/>
        </authorList>
    </citation>
    <scope>NUCLEOTIDE SEQUENCE [LARGE SCALE GENOMIC DNA]</scope>
    <source>
        <strain evidence="15 16">E5571</strain>
    </source>
</reference>
<evidence type="ECO:0000256" key="11">
    <source>
        <dbReference type="NCBIfam" id="TIGR00112"/>
    </source>
</evidence>
<keyword evidence="7 10" id="KW-0560">Oxidoreductase</keyword>
<dbReference type="Gene3D" id="3.40.50.720">
    <property type="entry name" value="NAD(P)-binding Rossmann-like Domain"/>
    <property type="match status" value="1"/>
</dbReference>
<dbReference type="RefSeq" id="WP_053100889.1">
    <property type="nucleotide sequence ID" value="NZ_CP012365.1"/>
</dbReference>
<dbReference type="PIRSF" id="PIRSF000193">
    <property type="entry name" value="Pyrrol-5-carb_rd"/>
    <property type="match status" value="1"/>
</dbReference>
<dbReference type="PANTHER" id="PTHR11645">
    <property type="entry name" value="PYRROLINE-5-CARBOXYLATE REDUCTASE"/>
    <property type="match status" value="1"/>
</dbReference>
<proteinExistence type="inferred from homology"/>
<accession>A0A0K1XEX7</accession>
<keyword evidence="3 10" id="KW-0963">Cytoplasm</keyword>
<evidence type="ECO:0000259" key="13">
    <source>
        <dbReference type="Pfam" id="PF03807"/>
    </source>
</evidence>
<dbReference type="GO" id="GO:0005737">
    <property type="term" value="C:cytoplasm"/>
    <property type="evidence" value="ECO:0007669"/>
    <property type="project" value="UniProtKB-SubCell"/>
</dbReference>
<evidence type="ECO:0000256" key="12">
    <source>
        <dbReference type="PIRSR" id="PIRSR000193-1"/>
    </source>
</evidence>
<comment type="similarity">
    <text evidence="2 10">Belongs to the pyrroline-5-carboxylate reductase family.</text>
</comment>